<evidence type="ECO:0000313" key="1">
    <source>
        <dbReference type="EMBL" id="AKU16865.1"/>
    </source>
</evidence>
<proteinExistence type="predicted"/>
<dbReference type="Gene3D" id="3.40.50.10330">
    <property type="entry name" value="Probable inorganic polyphosphate/atp-NAD kinase, domain 1"/>
    <property type="match status" value="1"/>
</dbReference>
<dbReference type="RefSeq" id="WP_052592660.1">
    <property type="nucleotide sequence ID" value="NZ_CP011112.1"/>
</dbReference>
<evidence type="ECO:0000313" key="2">
    <source>
        <dbReference type="Proteomes" id="UP000066480"/>
    </source>
</evidence>
<evidence type="ECO:0008006" key="3">
    <source>
        <dbReference type="Google" id="ProtNLM"/>
    </source>
</evidence>
<dbReference type="SUPFAM" id="SSF111331">
    <property type="entry name" value="NAD kinase/diacylglycerol kinase-like"/>
    <property type="match status" value="1"/>
</dbReference>
<reference evidence="1 2" key="1">
    <citation type="submission" date="2015-03" db="EMBL/GenBank/DDBJ databases">
        <title>Luteipulveratus halotolerans sp. nov., a novel actinobacterium (Dermacoccaceae) from Sarawak, Malaysia.</title>
        <authorList>
            <person name="Juboi H."/>
            <person name="Basik A."/>
            <person name="Shamsul S.S."/>
            <person name="Arnold P."/>
            <person name="Schmitt E.K."/>
            <person name="Sanglier J.-J."/>
            <person name="Yeo T."/>
        </authorList>
    </citation>
    <scope>NUCLEOTIDE SEQUENCE [LARGE SCALE GENOMIC DNA]</scope>
    <source>
        <strain evidence="1 2">MN07-A0370</strain>
    </source>
</reference>
<keyword evidence="2" id="KW-1185">Reference proteome</keyword>
<accession>A0A0K1JJW6</accession>
<dbReference type="KEGG" id="lmoi:VV02_14965"/>
<dbReference type="EMBL" id="CP011112">
    <property type="protein sequence ID" value="AKU16865.1"/>
    <property type="molecule type" value="Genomic_DNA"/>
</dbReference>
<dbReference type="AlphaFoldDB" id="A0A0K1JJW6"/>
<dbReference type="OrthoDB" id="142078at2"/>
<dbReference type="STRING" id="571913.VV02_14965"/>
<sequence length="78" mass="8306">MSPASRTHEVPIILNPSARNGTVLERVDPLRSALHAKGLQAEVVESTSETHAGRICAGNVSLGLDSVVQEYADSARRI</sequence>
<name>A0A0K1JJW6_9MICO</name>
<organism evidence="1 2">
    <name type="scientific">Luteipulveratus mongoliensis</name>
    <dbReference type="NCBI Taxonomy" id="571913"/>
    <lineage>
        <taxon>Bacteria</taxon>
        <taxon>Bacillati</taxon>
        <taxon>Actinomycetota</taxon>
        <taxon>Actinomycetes</taxon>
        <taxon>Micrococcales</taxon>
        <taxon>Dermacoccaceae</taxon>
        <taxon>Luteipulveratus</taxon>
    </lineage>
</organism>
<dbReference type="InterPro" id="IPR016064">
    <property type="entry name" value="NAD/diacylglycerol_kinase_sf"/>
</dbReference>
<dbReference type="InterPro" id="IPR017438">
    <property type="entry name" value="ATP-NAD_kinase_N"/>
</dbReference>
<protein>
    <recommendedName>
        <fullName evidence="3">DAGKc domain-containing protein</fullName>
    </recommendedName>
</protein>
<dbReference type="Proteomes" id="UP000066480">
    <property type="component" value="Chromosome"/>
</dbReference>
<gene>
    <name evidence="1" type="ORF">VV02_14965</name>
</gene>